<name>A0A7U6BBM8_AERCA</name>
<organism evidence="1 2">
    <name type="scientific">Aeromonas caviae</name>
    <name type="common">Aeromonas punctata</name>
    <dbReference type="NCBI Taxonomy" id="648"/>
    <lineage>
        <taxon>Bacteria</taxon>
        <taxon>Pseudomonadati</taxon>
        <taxon>Pseudomonadota</taxon>
        <taxon>Gammaproteobacteria</taxon>
        <taxon>Aeromonadales</taxon>
        <taxon>Aeromonadaceae</taxon>
        <taxon>Aeromonas</taxon>
    </lineage>
</organism>
<dbReference type="AlphaFoldDB" id="A0A7U6BBM8"/>
<dbReference type="EMBL" id="CP025706">
    <property type="protein sequence ID" value="AXB06911.1"/>
    <property type="molecule type" value="Genomic_DNA"/>
</dbReference>
<protein>
    <submittedName>
        <fullName evidence="1">Uncharacterized protein</fullName>
    </submittedName>
</protein>
<dbReference type="Pfam" id="PF00612">
    <property type="entry name" value="IQ"/>
    <property type="match status" value="1"/>
</dbReference>
<gene>
    <name evidence="1" type="ORF">C1C91_19840</name>
</gene>
<sequence>MTDQCSCGQPLNHSVVFHQNGQKLKSCPNCSEQAGVHVFYRAGEFGFRRMAGVTRIQSWCRGCRAKHRYRLDALHTC</sequence>
<evidence type="ECO:0000313" key="2">
    <source>
        <dbReference type="Proteomes" id="UP000266778"/>
    </source>
</evidence>
<reference evidence="1" key="1">
    <citation type="journal article" date="2019" name="J Environ">
        <title>Genetic characterization and potential molecular dissemination mechanism of tet (31) gene in Aeromonas caviae from an oxytetracycline wastewater treatment system.</title>
        <authorList>
            <person name="Shi Y."/>
            <person name="Tian Z."/>
            <person name="Leclercq S.O."/>
            <person name="Zhang H."/>
            <person name="Yang M."/>
            <person name="Zhang Y."/>
        </authorList>
    </citation>
    <scope>NUCLEOTIDE SEQUENCE</scope>
    <source>
        <strain evidence="1">T25-39</strain>
    </source>
</reference>
<dbReference type="Proteomes" id="UP000266778">
    <property type="component" value="Chromosome"/>
</dbReference>
<evidence type="ECO:0000313" key="1">
    <source>
        <dbReference type="EMBL" id="AXB06911.1"/>
    </source>
</evidence>
<dbReference type="InterPro" id="IPR000048">
    <property type="entry name" value="IQ_motif_EF-hand-BS"/>
</dbReference>
<dbReference type="PROSITE" id="PS50096">
    <property type="entry name" value="IQ"/>
    <property type="match status" value="1"/>
</dbReference>
<proteinExistence type="predicted"/>
<accession>A0A7U6BBM8</accession>